<sequence length="126" mass="12545">MEQQPRQAPPIDRKVGYDPDLKLVKVLPSVDDAASSTNSVMPTSNAIVAFAGRPTPTVGPGAAPAPAPDAAADPGDGTTGKPHAANPPTYYLDGPGGFYGPSFADPAPWACGGAPGPGSTTLGGRH</sequence>
<reference evidence="2" key="1">
    <citation type="submission" date="2024-07" db="EMBL/GenBank/DDBJ databases">
        <authorList>
            <person name="Yu S.T."/>
        </authorList>
    </citation>
    <scope>NUCLEOTIDE SEQUENCE</scope>
    <source>
        <strain evidence="2">Y1</strain>
    </source>
</reference>
<accession>A0AB39TFH4</accession>
<dbReference type="EMBL" id="CP163445">
    <property type="protein sequence ID" value="XDQ77076.1"/>
    <property type="molecule type" value="Genomic_DNA"/>
</dbReference>
<name>A0AB39TFH4_9ACTN</name>
<feature type="region of interest" description="Disordered" evidence="1">
    <location>
        <begin position="51"/>
        <end position="89"/>
    </location>
</feature>
<organism evidence="2">
    <name type="scientific">Streptomyces sp. Y1</name>
    <dbReference type="NCBI Taxonomy" id="3238634"/>
    <lineage>
        <taxon>Bacteria</taxon>
        <taxon>Bacillati</taxon>
        <taxon>Actinomycetota</taxon>
        <taxon>Actinomycetes</taxon>
        <taxon>Kitasatosporales</taxon>
        <taxon>Streptomycetaceae</taxon>
        <taxon>Streptomyces</taxon>
    </lineage>
</organism>
<evidence type="ECO:0000256" key="1">
    <source>
        <dbReference type="SAM" id="MobiDB-lite"/>
    </source>
</evidence>
<protein>
    <submittedName>
        <fullName evidence="2">Uncharacterized protein</fullName>
    </submittedName>
</protein>
<evidence type="ECO:0000313" key="2">
    <source>
        <dbReference type="EMBL" id="XDQ77076.1"/>
    </source>
</evidence>
<dbReference type="AlphaFoldDB" id="A0AB39TFH4"/>
<proteinExistence type="predicted"/>
<gene>
    <name evidence="2" type="ORF">AB2U05_00565</name>
</gene>
<dbReference type="RefSeq" id="WP_045711751.1">
    <property type="nucleotide sequence ID" value="NZ_CP163445.1"/>
</dbReference>
<feature type="compositionally biased region" description="Low complexity" evidence="1">
    <location>
        <begin position="51"/>
        <end position="80"/>
    </location>
</feature>